<dbReference type="PRINTS" id="PR00421">
    <property type="entry name" value="THIOREDOXIN"/>
</dbReference>
<keyword evidence="2" id="KW-0249">Electron transport</keyword>
<dbReference type="InterPro" id="IPR017937">
    <property type="entry name" value="Thioredoxin_CS"/>
</dbReference>
<keyword evidence="3 6" id="KW-1015">Disulfide bond</keyword>
<feature type="site" description="Contributes to redox potential value" evidence="5">
    <location>
        <position position="32"/>
    </location>
</feature>
<dbReference type="PROSITE" id="PS51352">
    <property type="entry name" value="THIOREDOXIN_2"/>
    <property type="match status" value="1"/>
</dbReference>
<dbReference type="AlphaFoldDB" id="A0A0A1UH85"/>
<dbReference type="EMBL" id="KB206169">
    <property type="protein sequence ID" value="ELP94882.1"/>
    <property type="molecule type" value="Genomic_DNA"/>
</dbReference>
<evidence type="ECO:0000256" key="2">
    <source>
        <dbReference type="ARBA" id="ARBA00022982"/>
    </source>
</evidence>
<evidence type="ECO:0000256" key="4">
    <source>
        <dbReference type="PIRNR" id="PIRNR000077"/>
    </source>
</evidence>
<evidence type="ECO:0000313" key="9">
    <source>
        <dbReference type="Proteomes" id="UP000014680"/>
    </source>
</evidence>
<dbReference type="OMA" id="DFHALWC"/>
<dbReference type="Gene3D" id="3.40.30.10">
    <property type="entry name" value="Glutaredoxin"/>
    <property type="match status" value="1"/>
</dbReference>
<keyword evidence="9" id="KW-1185">Reference proteome</keyword>
<dbReference type="FunFam" id="3.40.30.10:FF:000245">
    <property type="entry name" value="Thioredoxin"/>
    <property type="match status" value="1"/>
</dbReference>
<evidence type="ECO:0000256" key="5">
    <source>
        <dbReference type="PIRSR" id="PIRSR000077-1"/>
    </source>
</evidence>
<name>A0A0A1UH85_ENTIV</name>
<dbReference type="SUPFAM" id="SSF52833">
    <property type="entry name" value="Thioredoxin-like"/>
    <property type="match status" value="1"/>
</dbReference>
<sequence>MPVTEITSVTQFNEMIATGDCIVDFYATWCGPCRSISPYVEELSRQYPTIKFCRVDTSQVQTVAAFYQIRCIPTFYFFSNGIKMSQFSGADRQKLNDMAMWAYYQ</sequence>
<gene>
    <name evidence="8" type="ORF">EIN_249160</name>
</gene>
<keyword evidence="2" id="KW-0813">Transport</keyword>
<reference evidence="8 9" key="1">
    <citation type="submission" date="2012-10" db="EMBL/GenBank/DDBJ databases">
        <authorList>
            <person name="Zafar N."/>
            <person name="Inman J."/>
            <person name="Hall N."/>
            <person name="Lorenzi H."/>
            <person name="Caler E."/>
        </authorList>
    </citation>
    <scope>NUCLEOTIDE SEQUENCE [LARGE SCALE GENOMIC DNA]</scope>
    <source>
        <strain evidence="8 9">IP1</strain>
    </source>
</reference>
<dbReference type="KEGG" id="eiv:EIN_249160"/>
<dbReference type="OrthoDB" id="2121326at2759"/>
<organism evidence="8 9">
    <name type="scientific">Entamoeba invadens IP1</name>
    <dbReference type="NCBI Taxonomy" id="370355"/>
    <lineage>
        <taxon>Eukaryota</taxon>
        <taxon>Amoebozoa</taxon>
        <taxon>Evosea</taxon>
        <taxon>Archamoebae</taxon>
        <taxon>Mastigamoebida</taxon>
        <taxon>Entamoebidae</taxon>
        <taxon>Entamoeba</taxon>
    </lineage>
</organism>
<dbReference type="RefSeq" id="XP_004261653.1">
    <property type="nucleotide sequence ID" value="XM_004261605.1"/>
</dbReference>
<feature type="disulfide bond" description="Redox-active" evidence="6">
    <location>
        <begin position="30"/>
        <end position="33"/>
    </location>
</feature>
<dbReference type="Pfam" id="PF00085">
    <property type="entry name" value="Thioredoxin"/>
    <property type="match status" value="1"/>
</dbReference>
<dbReference type="InterPro" id="IPR013766">
    <property type="entry name" value="Thioredoxin_domain"/>
</dbReference>
<protein>
    <recommendedName>
        <fullName evidence="4">Thioredoxin</fullName>
    </recommendedName>
</protein>
<accession>A0A0A1UH85</accession>
<dbReference type="PIRSF" id="PIRSF000077">
    <property type="entry name" value="Thioredoxin"/>
    <property type="match status" value="1"/>
</dbReference>
<dbReference type="InterPro" id="IPR036249">
    <property type="entry name" value="Thioredoxin-like_sf"/>
</dbReference>
<keyword evidence="6" id="KW-0676">Redox-active center</keyword>
<evidence type="ECO:0000256" key="6">
    <source>
        <dbReference type="PIRSR" id="PIRSR000077-4"/>
    </source>
</evidence>
<comment type="similarity">
    <text evidence="4">Belongs to the thioredoxin family.</text>
</comment>
<dbReference type="CDD" id="cd02947">
    <property type="entry name" value="TRX_family"/>
    <property type="match status" value="1"/>
</dbReference>
<evidence type="ECO:0000256" key="3">
    <source>
        <dbReference type="ARBA" id="ARBA00023157"/>
    </source>
</evidence>
<evidence type="ECO:0000256" key="1">
    <source>
        <dbReference type="ARBA" id="ARBA00003318"/>
    </source>
</evidence>
<dbReference type="GO" id="GO:0015035">
    <property type="term" value="F:protein-disulfide reductase activity"/>
    <property type="evidence" value="ECO:0007669"/>
    <property type="project" value="InterPro"/>
</dbReference>
<evidence type="ECO:0000313" key="8">
    <source>
        <dbReference type="EMBL" id="ELP94882.1"/>
    </source>
</evidence>
<evidence type="ECO:0000259" key="7">
    <source>
        <dbReference type="PROSITE" id="PS51352"/>
    </source>
</evidence>
<feature type="domain" description="Thioredoxin" evidence="7">
    <location>
        <begin position="1"/>
        <end position="105"/>
    </location>
</feature>
<dbReference type="GeneID" id="14894077"/>
<comment type="function">
    <text evidence="1">Participates in various redox reactions through the reversible oxidation of its active center dithiol to a disulfide and catalyzes dithiol-disulfide exchange reactions.</text>
</comment>
<feature type="site" description="Deprotonates C-terminal active site Cys" evidence="5">
    <location>
        <position position="24"/>
    </location>
</feature>
<feature type="active site" description="Nucleophile" evidence="5">
    <location>
        <position position="33"/>
    </location>
</feature>
<dbReference type="VEuPathDB" id="AmoebaDB:EIN_249160"/>
<dbReference type="PROSITE" id="PS00194">
    <property type="entry name" value="THIOREDOXIN_1"/>
    <property type="match status" value="1"/>
</dbReference>
<feature type="site" description="Contributes to redox potential value" evidence="5">
    <location>
        <position position="31"/>
    </location>
</feature>
<dbReference type="PANTHER" id="PTHR46115">
    <property type="entry name" value="THIOREDOXIN-LIKE PROTEIN 1"/>
    <property type="match status" value="1"/>
</dbReference>
<dbReference type="Proteomes" id="UP000014680">
    <property type="component" value="Unassembled WGS sequence"/>
</dbReference>
<dbReference type="InterPro" id="IPR005746">
    <property type="entry name" value="Thioredoxin"/>
</dbReference>
<proteinExistence type="inferred from homology"/>
<feature type="active site" description="Nucleophile" evidence="5">
    <location>
        <position position="30"/>
    </location>
</feature>